<dbReference type="Gramene" id="KFK28615">
    <property type="protein sequence ID" value="KFK28615"/>
    <property type="gene ID" value="AALP_AA7G021700"/>
</dbReference>
<gene>
    <name evidence="1" type="ordered locus">AALP_Aa7g021700</name>
</gene>
<protein>
    <submittedName>
        <fullName evidence="1">Uncharacterized protein</fullName>
    </submittedName>
</protein>
<organism evidence="1 2">
    <name type="scientific">Arabis alpina</name>
    <name type="common">Alpine rock-cress</name>
    <dbReference type="NCBI Taxonomy" id="50452"/>
    <lineage>
        <taxon>Eukaryota</taxon>
        <taxon>Viridiplantae</taxon>
        <taxon>Streptophyta</taxon>
        <taxon>Embryophyta</taxon>
        <taxon>Tracheophyta</taxon>
        <taxon>Spermatophyta</taxon>
        <taxon>Magnoliopsida</taxon>
        <taxon>eudicotyledons</taxon>
        <taxon>Gunneridae</taxon>
        <taxon>Pentapetalae</taxon>
        <taxon>rosids</taxon>
        <taxon>malvids</taxon>
        <taxon>Brassicales</taxon>
        <taxon>Brassicaceae</taxon>
        <taxon>Arabideae</taxon>
        <taxon>Arabis</taxon>
    </lineage>
</organism>
<reference evidence="2" key="1">
    <citation type="journal article" date="2015" name="Nat. Plants">
        <title>Genome expansion of Arabis alpina linked with retrotransposition and reduced symmetric DNA methylation.</title>
        <authorList>
            <person name="Willing E.M."/>
            <person name="Rawat V."/>
            <person name="Mandakova T."/>
            <person name="Maumus F."/>
            <person name="James G.V."/>
            <person name="Nordstroem K.J."/>
            <person name="Becker C."/>
            <person name="Warthmann N."/>
            <person name="Chica C."/>
            <person name="Szarzynska B."/>
            <person name="Zytnicki M."/>
            <person name="Albani M.C."/>
            <person name="Kiefer C."/>
            <person name="Bergonzi S."/>
            <person name="Castaings L."/>
            <person name="Mateos J.L."/>
            <person name="Berns M.C."/>
            <person name="Bujdoso N."/>
            <person name="Piofczyk T."/>
            <person name="de Lorenzo L."/>
            <person name="Barrero-Sicilia C."/>
            <person name="Mateos I."/>
            <person name="Piednoel M."/>
            <person name="Hagmann J."/>
            <person name="Chen-Min-Tao R."/>
            <person name="Iglesias-Fernandez R."/>
            <person name="Schuster S.C."/>
            <person name="Alonso-Blanco C."/>
            <person name="Roudier F."/>
            <person name="Carbonero P."/>
            <person name="Paz-Ares J."/>
            <person name="Davis S.J."/>
            <person name="Pecinka A."/>
            <person name="Quesneville H."/>
            <person name="Colot V."/>
            <person name="Lysak M.A."/>
            <person name="Weigel D."/>
            <person name="Coupland G."/>
            <person name="Schneeberger K."/>
        </authorList>
    </citation>
    <scope>NUCLEOTIDE SEQUENCE [LARGE SCALE GENOMIC DNA]</scope>
    <source>
        <strain evidence="2">cv. Pajares</strain>
    </source>
</reference>
<proteinExistence type="predicted"/>
<keyword evidence="2" id="KW-1185">Reference proteome</keyword>
<evidence type="ECO:0000313" key="2">
    <source>
        <dbReference type="Proteomes" id="UP000029120"/>
    </source>
</evidence>
<dbReference type="Proteomes" id="UP000029120">
    <property type="component" value="Chromosome 7"/>
</dbReference>
<sequence>MQFEVKMEDQNAVFLQVKQTTLQEIMEFNNLTMANFQEALPNSNYTVRQMRYIVNMLREIKNGLTYPQAIWNQQQQPPVAPAQAPAPDHP</sequence>
<accession>A0A087GFG3</accession>
<dbReference type="EMBL" id="CM002875">
    <property type="protein sequence ID" value="KFK28615.1"/>
    <property type="molecule type" value="Genomic_DNA"/>
</dbReference>
<name>A0A087GFG3_ARAAL</name>
<evidence type="ECO:0000313" key="1">
    <source>
        <dbReference type="EMBL" id="KFK28615.1"/>
    </source>
</evidence>
<dbReference type="AlphaFoldDB" id="A0A087GFG3"/>